<dbReference type="EMBL" id="JBHRTR010000028">
    <property type="protein sequence ID" value="MFC3228745.1"/>
    <property type="molecule type" value="Genomic_DNA"/>
</dbReference>
<dbReference type="Proteomes" id="UP001595528">
    <property type="component" value="Unassembled WGS sequence"/>
</dbReference>
<evidence type="ECO:0000313" key="1">
    <source>
        <dbReference type="EMBL" id="MFC3228745.1"/>
    </source>
</evidence>
<sequence>MTARLPIERLPDWPRCMTREVAAAYLGISPSQFDAEVKGGLWPPGMWAGKRIRWDRQAIDRWLDSRDAATLPTGQVSDRRRRWAEST</sequence>
<proteinExistence type="predicted"/>
<name>A0ABV7L286_9PROT</name>
<reference evidence="2" key="1">
    <citation type="journal article" date="2019" name="Int. J. Syst. Evol. Microbiol.">
        <title>The Global Catalogue of Microorganisms (GCM) 10K type strain sequencing project: providing services to taxonomists for standard genome sequencing and annotation.</title>
        <authorList>
            <consortium name="The Broad Institute Genomics Platform"/>
            <consortium name="The Broad Institute Genome Sequencing Center for Infectious Disease"/>
            <person name="Wu L."/>
            <person name="Ma J."/>
        </authorList>
    </citation>
    <scope>NUCLEOTIDE SEQUENCE [LARGE SCALE GENOMIC DNA]</scope>
    <source>
        <strain evidence="2">KCTC 42964</strain>
    </source>
</reference>
<gene>
    <name evidence="1" type="ORF">ACFOGJ_15990</name>
</gene>
<accession>A0ABV7L286</accession>
<evidence type="ECO:0000313" key="2">
    <source>
        <dbReference type="Proteomes" id="UP001595528"/>
    </source>
</evidence>
<dbReference type="RefSeq" id="WP_379902154.1">
    <property type="nucleotide sequence ID" value="NZ_JBHRTR010000028.1"/>
</dbReference>
<protein>
    <submittedName>
        <fullName evidence="1">Helix-turn-helix transcriptional regulator</fullName>
    </submittedName>
</protein>
<comment type="caution">
    <text evidence="1">The sequence shown here is derived from an EMBL/GenBank/DDBJ whole genome shotgun (WGS) entry which is preliminary data.</text>
</comment>
<organism evidence="1 2">
    <name type="scientific">Marinibaculum pumilum</name>
    <dbReference type="NCBI Taxonomy" id="1766165"/>
    <lineage>
        <taxon>Bacteria</taxon>
        <taxon>Pseudomonadati</taxon>
        <taxon>Pseudomonadota</taxon>
        <taxon>Alphaproteobacteria</taxon>
        <taxon>Rhodospirillales</taxon>
        <taxon>Rhodospirillaceae</taxon>
        <taxon>Marinibaculum</taxon>
    </lineage>
</organism>
<keyword evidence="2" id="KW-1185">Reference proteome</keyword>